<dbReference type="GO" id="GO:0008270">
    <property type="term" value="F:zinc ion binding"/>
    <property type="evidence" value="ECO:0007669"/>
    <property type="project" value="UniProtKB-KW"/>
</dbReference>
<dbReference type="InParanoid" id="D8LV09"/>
<dbReference type="Pfam" id="PF06839">
    <property type="entry name" value="Zn_ribbon_GRF"/>
    <property type="match status" value="1"/>
</dbReference>
<feature type="domain" description="CCHC-type" evidence="6">
    <location>
        <begin position="89"/>
        <end position="104"/>
    </location>
</feature>
<dbReference type="PANTHER" id="PTHR33680:SF1">
    <property type="entry name" value="OS05G0489500 PROTEIN"/>
    <property type="match status" value="1"/>
</dbReference>
<dbReference type="RefSeq" id="XP_012893696.1">
    <property type="nucleotide sequence ID" value="XM_013038242.1"/>
</dbReference>
<evidence type="ECO:0000313" key="8">
    <source>
        <dbReference type="EMBL" id="CBK19648.2"/>
    </source>
</evidence>
<dbReference type="PROSITE" id="PS50158">
    <property type="entry name" value="ZF_CCHC"/>
    <property type="match status" value="1"/>
</dbReference>
<dbReference type="InterPro" id="IPR036875">
    <property type="entry name" value="Znf_CCHC_sf"/>
</dbReference>
<evidence type="ECO:0000256" key="3">
    <source>
        <dbReference type="ARBA" id="ARBA00022833"/>
    </source>
</evidence>
<keyword evidence="2 4" id="KW-0863">Zinc-finger</keyword>
<dbReference type="InterPro" id="IPR010666">
    <property type="entry name" value="Znf_GRF"/>
</dbReference>
<dbReference type="PROSITE" id="PS51999">
    <property type="entry name" value="ZF_GRF"/>
    <property type="match status" value="1"/>
</dbReference>
<accession>D8LV09</accession>
<proteinExistence type="predicted"/>
<evidence type="ECO:0000313" key="9">
    <source>
        <dbReference type="Proteomes" id="UP000008312"/>
    </source>
</evidence>
<keyword evidence="1" id="KW-0479">Metal-binding</keyword>
<protein>
    <submittedName>
        <fullName evidence="8">Uncharacterized protein</fullName>
    </submittedName>
</protein>
<dbReference type="PANTHER" id="PTHR33680">
    <property type="entry name" value="OS07G0190500 PROTEIN"/>
    <property type="match status" value="1"/>
</dbReference>
<feature type="region of interest" description="Disordered" evidence="5">
    <location>
        <begin position="103"/>
        <end position="156"/>
    </location>
</feature>
<evidence type="ECO:0000256" key="2">
    <source>
        <dbReference type="ARBA" id="ARBA00022771"/>
    </source>
</evidence>
<evidence type="ECO:0000259" key="7">
    <source>
        <dbReference type="PROSITE" id="PS51999"/>
    </source>
</evidence>
<dbReference type="Gene3D" id="4.10.60.10">
    <property type="entry name" value="Zinc finger, CCHC-type"/>
    <property type="match status" value="1"/>
</dbReference>
<evidence type="ECO:0000256" key="5">
    <source>
        <dbReference type="SAM" id="MobiDB-lite"/>
    </source>
</evidence>
<dbReference type="InterPro" id="IPR001878">
    <property type="entry name" value="Znf_CCHC"/>
</dbReference>
<evidence type="ECO:0000256" key="1">
    <source>
        <dbReference type="ARBA" id="ARBA00022723"/>
    </source>
</evidence>
<dbReference type="SMART" id="SM00343">
    <property type="entry name" value="ZnF_C2HC"/>
    <property type="match status" value="1"/>
</dbReference>
<dbReference type="SUPFAM" id="SSF57756">
    <property type="entry name" value="Retrovirus zinc finger-like domains"/>
    <property type="match status" value="1"/>
</dbReference>
<dbReference type="Proteomes" id="UP000008312">
    <property type="component" value="Unassembled WGS sequence"/>
</dbReference>
<dbReference type="AlphaFoldDB" id="D8LV09"/>
<dbReference type="GO" id="GO:0003676">
    <property type="term" value="F:nucleic acid binding"/>
    <property type="evidence" value="ECO:0007669"/>
    <property type="project" value="InterPro"/>
</dbReference>
<gene>
    <name evidence="8" type="ORF">GSBLH_T00006020001</name>
</gene>
<dbReference type="EMBL" id="FN668638">
    <property type="protein sequence ID" value="CBK19648.2"/>
    <property type="molecule type" value="Genomic_DNA"/>
</dbReference>
<dbReference type="OrthoDB" id="1751720at2759"/>
<dbReference type="Pfam" id="PF00098">
    <property type="entry name" value="zf-CCHC"/>
    <property type="match status" value="1"/>
</dbReference>
<evidence type="ECO:0000259" key="6">
    <source>
        <dbReference type="PROSITE" id="PS50158"/>
    </source>
</evidence>
<reference evidence="8" key="1">
    <citation type="submission" date="2010-02" db="EMBL/GenBank/DDBJ databases">
        <title>Sequencing and annotation of the Blastocystis hominis genome.</title>
        <authorList>
            <person name="Wincker P."/>
        </authorList>
    </citation>
    <scope>NUCLEOTIDE SEQUENCE</scope>
    <source>
        <strain evidence="8">Singapore isolate B</strain>
    </source>
</reference>
<dbReference type="GeneID" id="24922145"/>
<feature type="domain" description="GRF-type" evidence="7">
    <location>
        <begin position="5"/>
        <end position="46"/>
    </location>
</feature>
<sequence>MVISCRCGLPAVLREVRQGKNVGRRFYCCSKPREQQCNFFVWADDPQASNPQPNPTLFASPPATSMNRGNSSGFGGYSNSPREMAEVTCFKCGKLGHLATNCPNSTKRKRRETAAKTPARKRTRERKKTEKSGKQTGRAGKVGILGRDKEQGKSNDFVMDYTVDYGDEEPDDMNYVYWES</sequence>
<name>D8LV09_BLAHO</name>
<keyword evidence="9" id="KW-1185">Reference proteome</keyword>
<evidence type="ECO:0000256" key="4">
    <source>
        <dbReference type="PROSITE-ProRule" id="PRU00047"/>
    </source>
</evidence>
<keyword evidence="3" id="KW-0862">Zinc</keyword>
<organism evidence="8">
    <name type="scientific">Blastocystis hominis</name>
    <dbReference type="NCBI Taxonomy" id="12968"/>
    <lineage>
        <taxon>Eukaryota</taxon>
        <taxon>Sar</taxon>
        <taxon>Stramenopiles</taxon>
        <taxon>Bigyra</taxon>
        <taxon>Opalozoa</taxon>
        <taxon>Opalinata</taxon>
        <taxon>Blastocystidae</taxon>
        <taxon>Blastocystis</taxon>
    </lineage>
</organism>